<evidence type="ECO:0000256" key="1">
    <source>
        <dbReference type="SAM" id="MobiDB-lite"/>
    </source>
</evidence>
<name>A0AAX4PC25_9CHLO</name>
<evidence type="ECO:0000259" key="2">
    <source>
        <dbReference type="Pfam" id="PF20882"/>
    </source>
</evidence>
<dbReference type="InterPro" id="IPR048781">
    <property type="entry name" value="Sos7_CC"/>
</dbReference>
<proteinExistence type="predicted"/>
<dbReference type="AlphaFoldDB" id="A0AAX4PC25"/>
<feature type="compositionally biased region" description="Basic and acidic residues" evidence="1">
    <location>
        <begin position="219"/>
        <end position="233"/>
    </location>
</feature>
<gene>
    <name evidence="3" type="ORF">HKI87_07g49970</name>
</gene>
<feature type="region of interest" description="Disordered" evidence="1">
    <location>
        <begin position="215"/>
        <end position="236"/>
    </location>
</feature>
<keyword evidence="4" id="KW-1185">Reference proteome</keyword>
<sequence length="481" mass="52533">MASAEVAVVKQLDFTAEEGGPAEMVPVQLASEILASELAEAKENPSYESFQQAYAKIVELTDGRFERIRQCAANAAANGTGEGALRSMRDQFRSLKGSYVSLDTKEAFIDALMAGRPDGTESSLLTQAQSATSQSAEELRKNKKSKEECAEEIRAYLEALCEEHGEFESLKAELGKCLDRLNSSMKAYDDAFEDYNAHSAKTKLPKDALRQSISQAKASEAEKEQRKARRETEVQDAEAEVQALRERVEAARSELRAVESAETKSDVETAAEKRLGEHKEWLRQTIGAVGRVSGMKIAGVGESELRVSVTTEPDAKAFDEKKLDGCEMLEQELETTSHEVRIGIGSAQTIESLEVSPDDVPYADLLESFRGSDHVPALVHAVNGRICGFKVREAYIKCLDADQLGLHVDTVGAGHDVSFKKSYDNGAAFELVMPAEWPHSGSRLTLRAEDKGLQEEFNTSGFAEGSVTAAVQRLDARLANL</sequence>
<dbReference type="Proteomes" id="UP001472866">
    <property type="component" value="Chromosome 07"/>
</dbReference>
<accession>A0AAX4PC25</accession>
<organism evidence="3 4">
    <name type="scientific">Chloropicon roscoffensis</name>
    <dbReference type="NCBI Taxonomy" id="1461544"/>
    <lineage>
        <taxon>Eukaryota</taxon>
        <taxon>Viridiplantae</taxon>
        <taxon>Chlorophyta</taxon>
        <taxon>Chloropicophyceae</taxon>
        <taxon>Chloropicales</taxon>
        <taxon>Chloropicaceae</taxon>
        <taxon>Chloropicon</taxon>
    </lineage>
</organism>
<dbReference type="EMBL" id="CP151507">
    <property type="protein sequence ID" value="WZN63448.1"/>
    <property type="molecule type" value="Genomic_DNA"/>
</dbReference>
<reference evidence="3 4" key="1">
    <citation type="submission" date="2024-03" db="EMBL/GenBank/DDBJ databases">
        <title>Complete genome sequence of the green alga Chloropicon roscoffensis RCC1871.</title>
        <authorList>
            <person name="Lemieux C."/>
            <person name="Pombert J.-F."/>
            <person name="Otis C."/>
            <person name="Turmel M."/>
        </authorList>
    </citation>
    <scope>NUCLEOTIDE SEQUENCE [LARGE SCALE GENOMIC DNA]</scope>
    <source>
        <strain evidence="3 4">RCC1871</strain>
    </source>
</reference>
<dbReference type="Pfam" id="PF20882">
    <property type="entry name" value="Sos7"/>
    <property type="match status" value="1"/>
</dbReference>
<feature type="domain" description="Kinetochore protein Sos7 coiled-coil" evidence="2">
    <location>
        <begin position="90"/>
        <end position="164"/>
    </location>
</feature>
<protein>
    <recommendedName>
        <fullName evidence="2">Kinetochore protein Sos7 coiled-coil domain-containing protein</fullName>
    </recommendedName>
</protein>
<evidence type="ECO:0000313" key="4">
    <source>
        <dbReference type="Proteomes" id="UP001472866"/>
    </source>
</evidence>
<evidence type="ECO:0000313" key="3">
    <source>
        <dbReference type="EMBL" id="WZN63448.1"/>
    </source>
</evidence>